<name>A0A9P0GCM2_9CUCU</name>
<gene>
    <name evidence="1" type="ORF">PSYICH_LOCUS10785</name>
</gene>
<dbReference type="AlphaFoldDB" id="A0A9P0GCM2"/>
<organism evidence="1 2">
    <name type="scientific">Psylliodes chrysocephalus</name>
    <dbReference type="NCBI Taxonomy" id="3402493"/>
    <lineage>
        <taxon>Eukaryota</taxon>
        <taxon>Metazoa</taxon>
        <taxon>Ecdysozoa</taxon>
        <taxon>Arthropoda</taxon>
        <taxon>Hexapoda</taxon>
        <taxon>Insecta</taxon>
        <taxon>Pterygota</taxon>
        <taxon>Neoptera</taxon>
        <taxon>Endopterygota</taxon>
        <taxon>Coleoptera</taxon>
        <taxon>Polyphaga</taxon>
        <taxon>Cucujiformia</taxon>
        <taxon>Chrysomeloidea</taxon>
        <taxon>Chrysomelidae</taxon>
        <taxon>Galerucinae</taxon>
        <taxon>Alticini</taxon>
        <taxon>Psylliodes</taxon>
    </lineage>
</organism>
<evidence type="ECO:0000313" key="1">
    <source>
        <dbReference type="EMBL" id="CAH1110749.1"/>
    </source>
</evidence>
<accession>A0A9P0GCM2</accession>
<proteinExistence type="predicted"/>
<dbReference type="OrthoDB" id="6776939at2759"/>
<dbReference type="EMBL" id="OV651817">
    <property type="protein sequence ID" value="CAH1110749.1"/>
    <property type="molecule type" value="Genomic_DNA"/>
</dbReference>
<sequence>MSYTFKVSRSNYISHFNLWDFPGFASEESADNPLPVEKDVNDDVDVEGFTSATENVPAKQQRTPISRPGLNKKRKINDDMSTEVLTTVRDHFKAPREQPDRYDLIGKIVAVRLRSLGKRQALIAKKKINDVLFEAEMGYVITSPMDHYNISARQNPYTTQTTPSTFIGASISETQNNEQRNWTIPLLSQ</sequence>
<protein>
    <submittedName>
        <fullName evidence="1">Uncharacterized protein</fullName>
    </submittedName>
</protein>
<evidence type="ECO:0000313" key="2">
    <source>
        <dbReference type="Proteomes" id="UP001153636"/>
    </source>
</evidence>
<reference evidence="1" key="1">
    <citation type="submission" date="2022-01" db="EMBL/GenBank/DDBJ databases">
        <authorList>
            <person name="King R."/>
        </authorList>
    </citation>
    <scope>NUCLEOTIDE SEQUENCE</scope>
</reference>
<keyword evidence="2" id="KW-1185">Reference proteome</keyword>
<dbReference type="Proteomes" id="UP001153636">
    <property type="component" value="Chromosome 5"/>
</dbReference>